<evidence type="ECO:0000313" key="2">
    <source>
        <dbReference type="Proteomes" id="UP001254813"/>
    </source>
</evidence>
<comment type="caution">
    <text evidence="1">The sequence shown here is derived from an EMBL/GenBank/DDBJ whole genome shotgun (WGS) entry which is preliminary data.</text>
</comment>
<gene>
    <name evidence="1" type="ORF">NDI79_23120</name>
</gene>
<sequence length="104" mass="11724">MSTATGLRNWKDTAGRAVEKSSPYVKRGGKWLVVHVLTPLLFYLKEIAIAAVASLLAGCQNLWATVIQPFLNWLVESIFRLLRWAAEETAAGLRWVWSLLAPWE</sequence>
<evidence type="ECO:0000313" key="1">
    <source>
        <dbReference type="EMBL" id="MDS0297061.1"/>
    </source>
</evidence>
<name>A0ABU2G8C1_9EURY</name>
<dbReference type="RefSeq" id="WP_310931003.1">
    <property type="nucleotide sequence ID" value="NZ_JAMQOQ010000011.1"/>
</dbReference>
<organism evidence="1 2">
    <name type="scientific">Halogeometricum luteum</name>
    <dbReference type="NCBI Taxonomy" id="2950537"/>
    <lineage>
        <taxon>Archaea</taxon>
        <taxon>Methanobacteriati</taxon>
        <taxon>Methanobacteriota</taxon>
        <taxon>Stenosarchaea group</taxon>
        <taxon>Halobacteria</taxon>
        <taxon>Halobacteriales</taxon>
        <taxon>Haloferacaceae</taxon>
        <taxon>Halogeometricum</taxon>
    </lineage>
</organism>
<protein>
    <submittedName>
        <fullName evidence="1">Uncharacterized protein</fullName>
    </submittedName>
</protein>
<dbReference type="Proteomes" id="UP001254813">
    <property type="component" value="Unassembled WGS sequence"/>
</dbReference>
<keyword evidence="2" id="KW-1185">Reference proteome</keyword>
<reference evidence="1 2" key="1">
    <citation type="submission" date="2022-06" db="EMBL/GenBank/DDBJ databases">
        <title>Halogeometricum sp. a new haloarchaeum isolate from saline soil.</title>
        <authorList>
            <person name="Strakova D."/>
            <person name="Galisteo C."/>
            <person name="Sanchez-Porro C."/>
            <person name="Ventosa A."/>
        </authorList>
    </citation>
    <scope>NUCLEOTIDE SEQUENCE [LARGE SCALE GENOMIC DNA]</scope>
    <source>
        <strain evidence="2">S3BR25-2</strain>
    </source>
</reference>
<proteinExistence type="predicted"/>
<accession>A0ABU2G8C1</accession>
<dbReference type="EMBL" id="JAMQOQ010000011">
    <property type="protein sequence ID" value="MDS0297061.1"/>
    <property type="molecule type" value="Genomic_DNA"/>
</dbReference>